<dbReference type="SUPFAM" id="SSF53623">
    <property type="entry name" value="MurD-like peptide ligases, catalytic domain"/>
    <property type="match status" value="1"/>
</dbReference>
<comment type="caution">
    <text evidence="13">The sequence shown here is derived from an EMBL/GenBank/DDBJ whole genome shotgun (WGS) entry which is preliminary data.</text>
</comment>
<evidence type="ECO:0000256" key="9">
    <source>
        <dbReference type="ARBA" id="ARBA00022842"/>
    </source>
</evidence>
<keyword evidence="14" id="KW-1185">Reference proteome</keyword>
<keyword evidence="5" id="KW-0436">Ligase</keyword>
<dbReference type="PANTHER" id="PTHR11136:SF5">
    <property type="entry name" value="FOLYLPOLYGLUTAMATE SYNTHASE, MITOCHONDRIAL"/>
    <property type="match status" value="1"/>
</dbReference>
<evidence type="ECO:0000256" key="1">
    <source>
        <dbReference type="ARBA" id="ARBA00005150"/>
    </source>
</evidence>
<evidence type="ECO:0000256" key="12">
    <source>
        <dbReference type="ARBA" id="ARBA00047493"/>
    </source>
</evidence>
<dbReference type="GO" id="GO:0006730">
    <property type="term" value="P:one-carbon metabolic process"/>
    <property type="evidence" value="ECO:0007669"/>
    <property type="project" value="UniProtKB-KW"/>
</dbReference>
<dbReference type="GO" id="GO:0046872">
    <property type="term" value="F:metal ion binding"/>
    <property type="evidence" value="ECO:0007669"/>
    <property type="project" value="UniProtKB-KW"/>
</dbReference>
<dbReference type="GO" id="GO:0005739">
    <property type="term" value="C:mitochondrion"/>
    <property type="evidence" value="ECO:0007669"/>
    <property type="project" value="TreeGrafter"/>
</dbReference>
<dbReference type="Gene3D" id="3.40.1190.10">
    <property type="entry name" value="Mur-like, catalytic domain"/>
    <property type="match status" value="1"/>
</dbReference>
<evidence type="ECO:0000256" key="2">
    <source>
        <dbReference type="ARBA" id="ARBA00008276"/>
    </source>
</evidence>
<keyword evidence="8" id="KW-0067">ATP-binding</keyword>
<name>A0A4U0UAQ0_9PEZI</name>
<dbReference type="SUPFAM" id="SSF53244">
    <property type="entry name" value="MurD-like peptide ligases, peptide-binding domain"/>
    <property type="match status" value="1"/>
</dbReference>
<dbReference type="InterPro" id="IPR001645">
    <property type="entry name" value="Folylpolyglutamate_synth"/>
</dbReference>
<dbReference type="Gene3D" id="3.90.190.20">
    <property type="entry name" value="Mur ligase, C-terminal domain"/>
    <property type="match status" value="1"/>
</dbReference>
<dbReference type="GO" id="GO:0005829">
    <property type="term" value="C:cytosol"/>
    <property type="evidence" value="ECO:0007669"/>
    <property type="project" value="TreeGrafter"/>
</dbReference>
<accession>A0A4U0UAQ0</accession>
<evidence type="ECO:0000313" key="14">
    <source>
        <dbReference type="Proteomes" id="UP000308549"/>
    </source>
</evidence>
<dbReference type="Proteomes" id="UP000308549">
    <property type="component" value="Unassembled WGS sequence"/>
</dbReference>
<evidence type="ECO:0000256" key="3">
    <source>
        <dbReference type="ARBA" id="ARBA00013025"/>
    </source>
</evidence>
<dbReference type="EMBL" id="NAJL01000005">
    <property type="protein sequence ID" value="TKA32471.1"/>
    <property type="molecule type" value="Genomic_DNA"/>
</dbReference>
<evidence type="ECO:0000256" key="4">
    <source>
        <dbReference type="ARBA" id="ARBA00022563"/>
    </source>
</evidence>
<keyword evidence="9" id="KW-0460">Magnesium</keyword>
<evidence type="ECO:0000256" key="10">
    <source>
        <dbReference type="ARBA" id="ARBA00030592"/>
    </source>
</evidence>
<comment type="similarity">
    <text evidence="2">Belongs to the folylpolyglutamate synthase family.</text>
</comment>
<dbReference type="InterPro" id="IPR036615">
    <property type="entry name" value="Mur_ligase_C_dom_sf"/>
</dbReference>
<dbReference type="PANTHER" id="PTHR11136">
    <property type="entry name" value="FOLYLPOLYGLUTAMATE SYNTHASE-RELATED"/>
    <property type="match status" value="1"/>
</dbReference>
<dbReference type="AlphaFoldDB" id="A0A4U0UAQ0"/>
<organism evidence="13 14">
    <name type="scientific">Salinomyces thailandicus</name>
    <dbReference type="NCBI Taxonomy" id="706561"/>
    <lineage>
        <taxon>Eukaryota</taxon>
        <taxon>Fungi</taxon>
        <taxon>Dikarya</taxon>
        <taxon>Ascomycota</taxon>
        <taxon>Pezizomycotina</taxon>
        <taxon>Dothideomycetes</taxon>
        <taxon>Dothideomycetidae</taxon>
        <taxon>Mycosphaerellales</taxon>
        <taxon>Teratosphaeriaceae</taxon>
        <taxon>Salinomyces</taxon>
    </lineage>
</organism>
<dbReference type="EC" id="6.3.2.17" evidence="3"/>
<keyword evidence="6" id="KW-0479">Metal-binding</keyword>
<gene>
    <name evidence="13" type="ORF">B0A50_01579</name>
</gene>
<evidence type="ECO:0000256" key="8">
    <source>
        <dbReference type="ARBA" id="ARBA00022840"/>
    </source>
</evidence>
<evidence type="ECO:0000256" key="6">
    <source>
        <dbReference type="ARBA" id="ARBA00022723"/>
    </source>
</evidence>
<evidence type="ECO:0000256" key="5">
    <source>
        <dbReference type="ARBA" id="ARBA00022598"/>
    </source>
</evidence>
<keyword evidence="4" id="KW-0554">One-carbon metabolism</keyword>
<dbReference type="GO" id="GO:0005524">
    <property type="term" value="F:ATP binding"/>
    <property type="evidence" value="ECO:0007669"/>
    <property type="project" value="UniProtKB-KW"/>
</dbReference>
<keyword evidence="7" id="KW-0547">Nucleotide-binding</keyword>
<dbReference type="InterPro" id="IPR036565">
    <property type="entry name" value="Mur-like_cat_sf"/>
</dbReference>
<proteinExistence type="inferred from homology"/>
<comment type="catalytic activity">
    <reaction evidence="12">
        <text>(6S)-5,6,7,8-tetrahydrofolyl-(gamma-L-Glu)(n) + L-glutamate + ATP = (6S)-5,6,7,8-tetrahydrofolyl-(gamma-L-Glu)(n+1) + ADP + phosphate + H(+)</text>
        <dbReference type="Rhea" id="RHEA:10580"/>
        <dbReference type="Rhea" id="RHEA-COMP:14738"/>
        <dbReference type="Rhea" id="RHEA-COMP:14740"/>
        <dbReference type="ChEBI" id="CHEBI:15378"/>
        <dbReference type="ChEBI" id="CHEBI:29985"/>
        <dbReference type="ChEBI" id="CHEBI:30616"/>
        <dbReference type="ChEBI" id="CHEBI:43474"/>
        <dbReference type="ChEBI" id="CHEBI:141005"/>
        <dbReference type="ChEBI" id="CHEBI:456216"/>
        <dbReference type="EC" id="6.3.2.17"/>
    </reaction>
</comment>
<evidence type="ECO:0000256" key="7">
    <source>
        <dbReference type="ARBA" id="ARBA00022741"/>
    </source>
</evidence>
<evidence type="ECO:0000256" key="11">
    <source>
        <dbReference type="ARBA" id="ARBA00030876"/>
    </source>
</evidence>
<comment type="pathway">
    <text evidence="1">Cofactor biosynthesis; tetrahydrofolylpolyglutamate biosynthesis.</text>
</comment>
<dbReference type="NCBIfam" id="TIGR01499">
    <property type="entry name" value="folC"/>
    <property type="match status" value="1"/>
</dbReference>
<reference evidence="13 14" key="1">
    <citation type="submission" date="2017-03" db="EMBL/GenBank/DDBJ databases">
        <title>Genomes of endolithic fungi from Antarctica.</title>
        <authorList>
            <person name="Coleine C."/>
            <person name="Masonjones S."/>
            <person name="Stajich J.E."/>
        </authorList>
    </citation>
    <scope>NUCLEOTIDE SEQUENCE [LARGE SCALE GENOMIC DNA]</scope>
    <source>
        <strain evidence="13 14">CCFEE 6315</strain>
    </source>
</reference>
<dbReference type="GO" id="GO:0004326">
    <property type="term" value="F:tetrahydrofolylpolyglutamate synthase activity"/>
    <property type="evidence" value="ECO:0007669"/>
    <property type="project" value="UniProtKB-EC"/>
</dbReference>
<protein>
    <recommendedName>
        <fullName evidence="3">tetrahydrofolate synthase</fullName>
        <ecNumber evidence="3">6.3.2.17</ecNumber>
    </recommendedName>
    <alternativeName>
        <fullName evidence="11">Folylpoly-gamma-glutamate synthetase</fullName>
    </alternativeName>
    <alternativeName>
        <fullName evidence="10">Tetrahydrofolylpolyglutamate synthase</fullName>
    </alternativeName>
</protein>
<dbReference type="OrthoDB" id="5212574at2759"/>
<evidence type="ECO:0000313" key="13">
    <source>
        <dbReference type="EMBL" id="TKA32471.1"/>
    </source>
</evidence>
<dbReference type="UniPathway" id="UPA00850"/>
<sequence>MPETKKSSSSGTPDLRGTPSIAGMTEWLQMLGHTPEDINGMNVIHVAGTKGKGSTCAFIESFLRAHGRRTGFPHKTGLYTSPHLIDPEERIRINMRPLDRTLLAKYFFEVYDRLPQLRSAYDPSKELIERGPRYLQLWALLAFHVFLRERVDATIVETHNGGEYDATNVVEKPIVTAVTALGMDHIAQLGPTLENIAWHKAGIYKQGAAALSTPQDPSLAQVLRRRAADSDETVRFIPNDARLPATALQLEPGVQRKNASLALAAAEAFLSRIAPAGSETLDRAGIDAGVKQWSWPGRFQVLSRDRTTWFLDAAHNEMSVALAAEWFVEGGNRLCAADESPVRILIFAHINELRDAEQLLTALAVALRKHKAGLDHVVFTTYTESDGTSTPGKHDSSTFQRVWQGCNPGDSCQVWNQATVPQAMEHAQLLARERESSQILVTGSQHLVGPVLRILLSKPLD</sequence>